<keyword evidence="3 5" id="KW-0328">Glycosyltransferase</keyword>
<dbReference type="SUPFAM" id="SSF53756">
    <property type="entry name" value="UDP-Glycosyltransferase/glycogen phosphorylase"/>
    <property type="match status" value="1"/>
</dbReference>
<dbReference type="InterPro" id="IPR002999">
    <property type="entry name" value="Tudor"/>
</dbReference>
<dbReference type="PROSITE" id="PS00375">
    <property type="entry name" value="UDPGT"/>
    <property type="match status" value="1"/>
</dbReference>
<dbReference type="Pfam" id="PF00201">
    <property type="entry name" value="UDPGT"/>
    <property type="match status" value="1"/>
</dbReference>
<evidence type="ECO:0000313" key="8">
    <source>
        <dbReference type="EMBL" id="AXK92491.1"/>
    </source>
</evidence>
<gene>
    <name evidence="8" type="primary">UGT90F1</name>
</gene>
<dbReference type="EC" id="2.4.1.-" evidence="6"/>
<dbReference type="PANTHER" id="PTHR48047:SF51">
    <property type="entry name" value="GLYCOSYLTRANSFERASE"/>
    <property type="match status" value="1"/>
</dbReference>
<evidence type="ECO:0000256" key="4">
    <source>
        <dbReference type="ARBA" id="ARBA00022679"/>
    </source>
</evidence>
<accession>A0A346A6C2</accession>
<keyword evidence="4 5" id="KW-0808">Transferase</keyword>
<keyword evidence="8" id="KW-0934">Plastid</keyword>
<dbReference type="InterPro" id="IPR002213">
    <property type="entry name" value="UDP_glucos_trans"/>
</dbReference>
<geneLocation type="chloroplast" evidence="8"/>
<comment type="similarity">
    <text evidence="2 5">Belongs to the UDP-glycosyltransferase family.</text>
</comment>
<evidence type="ECO:0000259" key="7">
    <source>
        <dbReference type="PROSITE" id="PS50304"/>
    </source>
</evidence>
<evidence type="ECO:0000256" key="3">
    <source>
        <dbReference type="ARBA" id="ARBA00022676"/>
    </source>
</evidence>
<sequence length="486" mass="54373">MGSISSDFPSSHVVFFPFMAKGHTIPLLHLVRLLRRRFRRLSVTIFATAAHRPFISQFLSDTSVSIIELSFPQDIPGLPAGVESTETLPSLSLFPEFCMATKLMQPDFEKELQALPPVNFLVSDGFLWWTLESASKFGIPRISFSGLSNFVGAISVAVMKDRLLAGVESDDELITVSSFPWVKVTRSDWDPVFLPEADPTSLHSRFLMASIQATINSYGSIVNSFYELEQVFCDYMKHGGARPKAWNLGPLCLAQTPKEAPHNKPTWLEWLDQKRSQGKPVLYVAFGSQADISAQQLNEIAIGLEESGVSFLWAKKGRESEVEEGFEERVKERGMVAREWVDQWEVLRHESVKGFLSHCGWNSVVESVSCGVPILAWPIMADQALNARMVVEELKAGLRAVERCGGSVKGFVEGKELQRLVRELMEGEKGKEVRKKAAEISEMAKKAMEEDGSSWRNLEELVQQMCNRQGQKNLQGTTGEGNTFNY</sequence>
<dbReference type="PROSITE" id="PS50304">
    <property type="entry name" value="TUDOR"/>
    <property type="match status" value="1"/>
</dbReference>
<dbReference type="AlphaFoldDB" id="A0A346A6C2"/>
<proteinExistence type="evidence at transcript level"/>
<comment type="pathway">
    <text evidence="1">Secondary metabolite biosynthesis; terpenoid biosynthesis.</text>
</comment>
<reference evidence="8" key="1">
    <citation type="submission" date="2017-06" db="EMBL/GenBank/DDBJ databases">
        <authorList>
            <person name="Kim H.J."/>
            <person name="Triplett B.A."/>
        </authorList>
    </citation>
    <scope>NUCLEOTIDE SEQUENCE</scope>
</reference>
<feature type="domain" description="Tudor" evidence="7">
    <location>
        <begin position="245"/>
        <end position="307"/>
    </location>
</feature>
<dbReference type="PANTHER" id="PTHR48047">
    <property type="entry name" value="GLYCOSYLTRANSFERASE"/>
    <property type="match status" value="1"/>
</dbReference>
<dbReference type="FunFam" id="3.40.50.2000:FF:000107">
    <property type="entry name" value="Glycosyltransferase"/>
    <property type="match status" value="1"/>
</dbReference>
<dbReference type="EMBL" id="MF417497">
    <property type="protein sequence ID" value="AXK92491.1"/>
    <property type="molecule type" value="mRNA"/>
</dbReference>
<organism evidence="8">
    <name type="scientific">Siraitia grosvenorii</name>
    <name type="common">Monk's fruit</name>
    <name type="synonym">Momordica grosvenorii</name>
    <dbReference type="NCBI Taxonomy" id="190515"/>
    <lineage>
        <taxon>Eukaryota</taxon>
        <taxon>Viridiplantae</taxon>
        <taxon>Streptophyta</taxon>
        <taxon>Embryophyta</taxon>
        <taxon>Tracheophyta</taxon>
        <taxon>Spermatophyta</taxon>
        <taxon>Magnoliopsida</taxon>
        <taxon>eudicotyledons</taxon>
        <taxon>Gunneridae</taxon>
        <taxon>Pentapetalae</taxon>
        <taxon>rosids</taxon>
        <taxon>fabids</taxon>
        <taxon>Cucurbitales</taxon>
        <taxon>Cucurbitaceae</taxon>
        <taxon>Siraitieae</taxon>
        <taxon>Siraitia</taxon>
    </lineage>
</organism>
<evidence type="ECO:0000256" key="2">
    <source>
        <dbReference type="ARBA" id="ARBA00009995"/>
    </source>
</evidence>
<evidence type="ECO:0000256" key="5">
    <source>
        <dbReference type="RuleBase" id="RU003718"/>
    </source>
</evidence>
<protein>
    <recommendedName>
        <fullName evidence="6">Glycosyltransferase</fullName>
        <ecNumber evidence="6">2.4.1.-</ecNumber>
    </recommendedName>
</protein>
<name>A0A346A6C2_SIRGR</name>
<dbReference type="Gene3D" id="3.40.50.2000">
    <property type="entry name" value="Glycogen Phosphorylase B"/>
    <property type="match status" value="2"/>
</dbReference>
<dbReference type="CDD" id="cd03784">
    <property type="entry name" value="GT1_Gtf-like"/>
    <property type="match status" value="1"/>
</dbReference>
<evidence type="ECO:0000256" key="1">
    <source>
        <dbReference type="ARBA" id="ARBA00004721"/>
    </source>
</evidence>
<keyword evidence="8" id="KW-0150">Chloroplast</keyword>
<dbReference type="GO" id="GO:0035251">
    <property type="term" value="F:UDP-glucosyltransferase activity"/>
    <property type="evidence" value="ECO:0007669"/>
    <property type="project" value="TreeGrafter"/>
</dbReference>
<dbReference type="InterPro" id="IPR035595">
    <property type="entry name" value="UDP_glycos_trans_CS"/>
</dbReference>
<evidence type="ECO:0000256" key="6">
    <source>
        <dbReference type="RuleBase" id="RU362057"/>
    </source>
</evidence>